<feature type="transmembrane region" description="Helical" evidence="8">
    <location>
        <begin position="66"/>
        <end position="84"/>
    </location>
</feature>
<evidence type="ECO:0000256" key="4">
    <source>
        <dbReference type="ARBA" id="ARBA00022989"/>
    </source>
</evidence>
<organism evidence="10 11">
    <name type="scientific">Yersinia intermedia</name>
    <dbReference type="NCBI Taxonomy" id="631"/>
    <lineage>
        <taxon>Bacteria</taxon>
        <taxon>Pseudomonadati</taxon>
        <taxon>Pseudomonadota</taxon>
        <taxon>Gammaproteobacteria</taxon>
        <taxon>Enterobacterales</taxon>
        <taxon>Yersiniaceae</taxon>
        <taxon>Yersinia</taxon>
    </lineage>
</organism>
<keyword evidence="2 7" id="KW-0813">Transport</keyword>
<comment type="caution">
    <text evidence="10">The sequence shown here is derived from an EMBL/GenBank/DDBJ whole genome shotgun (WGS) entry which is preliminary data.</text>
</comment>
<dbReference type="EMBL" id="NHOI01000003">
    <property type="protein sequence ID" value="OVZ89403.1"/>
    <property type="molecule type" value="Genomic_DNA"/>
</dbReference>
<evidence type="ECO:0000256" key="1">
    <source>
        <dbReference type="ARBA" id="ARBA00004141"/>
    </source>
</evidence>
<sequence length="120" mass="13298">MLKLFSRYISVGVVNTCIHWAVFACGVYLAGVNQAAANFIAFLVAVSFSFFANAKFTFKAETTPKGYVLYVGFMGIMSLITGKVSDYYHINPLITLIEFSAISLICGFLFSKFVIFKESK</sequence>
<evidence type="ECO:0000256" key="5">
    <source>
        <dbReference type="ARBA" id="ARBA00023136"/>
    </source>
</evidence>
<comment type="subcellular location">
    <subcellularLocation>
        <location evidence="1">Membrane</location>
        <topology evidence="1">Multi-pass membrane protein</topology>
    </subcellularLocation>
</comment>
<evidence type="ECO:0000259" key="9">
    <source>
        <dbReference type="Pfam" id="PF04138"/>
    </source>
</evidence>
<dbReference type="RefSeq" id="WP_087815268.1">
    <property type="nucleotide sequence ID" value="NZ_CBCPKE010000022.1"/>
</dbReference>
<dbReference type="PANTHER" id="PTHR38459">
    <property type="entry name" value="PROPHAGE BACTOPRENOL-LINKED GLUCOSE TRANSLOCASE HOMOLOG"/>
    <property type="match status" value="1"/>
</dbReference>
<feature type="transmembrane region" description="Helical" evidence="8">
    <location>
        <begin position="7"/>
        <end position="29"/>
    </location>
</feature>
<evidence type="ECO:0000256" key="6">
    <source>
        <dbReference type="ARBA" id="ARBA00025595"/>
    </source>
</evidence>
<evidence type="ECO:0000313" key="11">
    <source>
        <dbReference type="Proteomes" id="UP000196440"/>
    </source>
</evidence>
<dbReference type="InterPro" id="IPR051401">
    <property type="entry name" value="GtrA_CellWall_Glycosyl"/>
</dbReference>
<dbReference type="PIRSF" id="PIRSF006298">
    <property type="entry name" value="GtrA_prd"/>
    <property type="match status" value="1"/>
</dbReference>
<protein>
    <recommendedName>
        <fullName evidence="7">Bactoprenol-linked glucose translocase</fullName>
    </recommendedName>
</protein>
<dbReference type="PROSITE" id="PS51257">
    <property type="entry name" value="PROKAR_LIPOPROTEIN"/>
    <property type="match status" value="1"/>
</dbReference>
<feature type="transmembrane region" description="Helical" evidence="8">
    <location>
        <begin position="35"/>
        <end position="54"/>
    </location>
</feature>
<dbReference type="InterPro" id="IPR007267">
    <property type="entry name" value="GtrA_DPMS_TM"/>
</dbReference>
<name>A0A209AA56_YERIN</name>
<accession>A0A209AA56</accession>
<evidence type="ECO:0000256" key="2">
    <source>
        <dbReference type="ARBA" id="ARBA00022448"/>
    </source>
</evidence>
<evidence type="ECO:0000256" key="3">
    <source>
        <dbReference type="ARBA" id="ARBA00022692"/>
    </source>
</evidence>
<gene>
    <name evidence="10" type="ORF">CBW57_02225</name>
</gene>
<dbReference type="AlphaFoldDB" id="A0A209AA56"/>
<reference evidence="10 11" key="1">
    <citation type="submission" date="2017-05" db="EMBL/GenBank/DDBJ databases">
        <title>Whole genome sequencing of Yersinia kristensenii.</title>
        <authorList>
            <person name="Campioni F."/>
        </authorList>
    </citation>
    <scope>NUCLEOTIDE SEQUENCE [LARGE SCALE GENOMIC DNA]</scope>
    <source>
        <strain evidence="10 11">CFSAN060536</strain>
    </source>
</reference>
<evidence type="ECO:0000313" key="10">
    <source>
        <dbReference type="EMBL" id="OVZ89403.1"/>
    </source>
</evidence>
<keyword evidence="3 8" id="KW-0812">Transmembrane</keyword>
<feature type="transmembrane region" description="Helical" evidence="8">
    <location>
        <begin position="90"/>
        <end position="110"/>
    </location>
</feature>
<evidence type="ECO:0000256" key="7">
    <source>
        <dbReference type="PIRNR" id="PIRNR006298"/>
    </source>
</evidence>
<dbReference type="GO" id="GO:0005886">
    <property type="term" value="C:plasma membrane"/>
    <property type="evidence" value="ECO:0007669"/>
    <property type="project" value="TreeGrafter"/>
</dbReference>
<proteinExistence type="inferred from homology"/>
<dbReference type="InterPro" id="IPR016480">
    <property type="entry name" value="Glc_translocase_bactprenl-link"/>
</dbReference>
<comment type="function">
    <text evidence="6 7">Involved in O antigen modification. Involved in the translocation of bactoprenol-linked glucose across the cytoplasmic membrane.</text>
</comment>
<feature type="domain" description="GtrA/DPMS transmembrane" evidence="9">
    <location>
        <begin position="7"/>
        <end position="116"/>
    </location>
</feature>
<dbReference type="Pfam" id="PF04138">
    <property type="entry name" value="GtrA_DPMS_TM"/>
    <property type="match status" value="1"/>
</dbReference>
<dbReference type="PANTHER" id="PTHR38459:SF1">
    <property type="entry name" value="PROPHAGE BACTOPRENOL-LINKED GLUCOSE TRANSLOCASE HOMOLOG"/>
    <property type="match status" value="1"/>
</dbReference>
<keyword evidence="5 8" id="KW-0472">Membrane</keyword>
<evidence type="ECO:0000256" key="8">
    <source>
        <dbReference type="SAM" id="Phobius"/>
    </source>
</evidence>
<keyword evidence="4 8" id="KW-1133">Transmembrane helix</keyword>
<dbReference type="Proteomes" id="UP000196440">
    <property type="component" value="Unassembled WGS sequence"/>
</dbReference>
<comment type="similarity">
    <text evidence="7">Belongs to the gtrA family.</text>
</comment>
<dbReference type="GO" id="GO:0000271">
    <property type="term" value="P:polysaccharide biosynthetic process"/>
    <property type="evidence" value="ECO:0007669"/>
    <property type="project" value="InterPro"/>
</dbReference>